<keyword evidence="12 16" id="KW-0408">Iron</keyword>
<dbReference type="KEGG" id="bnn:FOA43_004131"/>
<keyword evidence="6 16" id="KW-0479">Metal-binding</keyword>
<name>A0A875RX79_EENNA</name>
<dbReference type="PANTHER" id="PTHR31803:SF3">
    <property type="entry name" value="ALTERNATIVE OXIDASE"/>
    <property type="match status" value="1"/>
</dbReference>
<protein>
    <recommendedName>
        <fullName evidence="17">Alternative oxidase</fullName>
        <ecNumber evidence="17">1.-.-.-</ecNumber>
    </recommendedName>
</protein>
<keyword evidence="7" id="KW-0999">Mitochondrion inner membrane</keyword>
<keyword evidence="3" id="KW-0813">Transport</keyword>
<dbReference type="AlphaFoldDB" id="A0A875RX79"/>
<feature type="binding site" evidence="16">
    <location>
        <position position="163"/>
    </location>
    <ligand>
        <name>Fe cation</name>
        <dbReference type="ChEBI" id="CHEBI:24875"/>
        <label>2</label>
    </ligand>
</feature>
<feature type="binding site" evidence="16">
    <location>
        <position position="268"/>
    </location>
    <ligand>
        <name>Fe cation</name>
        <dbReference type="ChEBI" id="CHEBI:24875"/>
        <label>1</label>
    </ligand>
</feature>
<dbReference type="GO" id="GO:0046872">
    <property type="term" value="F:metal ion binding"/>
    <property type="evidence" value="ECO:0007669"/>
    <property type="project" value="UniProtKB-UniRule"/>
</dbReference>
<evidence type="ECO:0000313" key="20">
    <source>
        <dbReference type="EMBL" id="QPG76737.1"/>
    </source>
</evidence>
<evidence type="ECO:0000256" key="16">
    <source>
        <dbReference type="PIRSR" id="PIRSR005229-1"/>
    </source>
</evidence>
<feature type="binding site" evidence="16">
    <location>
        <position position="271"/>
    </location>
    <ligand>
        <name>Fe cation</name>
        <dbReference type="ChEBI" id="CHEBI:24875"/>
        <label>2</label>
    </ligand>
</feature>
<dbReference type="Gene3D" id="1.20.1260.140">
    <property type="entry name" value="Alternative oxidase"/>
    <property type="match status" value="1"/>
</dbReference>
<evidence type="ECO:0000256" key="14">
    <source>
        <dbReference type="ARBA" id="ARBA00023136"/>
    </source>
</evidence>
<dbReference type="RefSeq" id="XP_038780302.1">
    <property type="nucleotide sequence ID" value="XM_038924374.1"/>
</dbReference>
<dbReference type="PIRSF" id="PIRSF005229">
    <property type="entry name" value="AOX"/>
    <property type="match status" value="1"/>
</dbReference>
<feature type="compositionally biased region" description="Basic and acidic residues" evidence="18">
    <location>
        <begin position="308"/>
        <end position="324"/>
    </location>
</feature>
<gene>
    <name evidence="20" type="ORF">FOA43_004131</name>
</gene>
<keyword evidence="4 17" id="KW-0679">Respiratory chain</keyword>
<evidence type="ECO:0000256" key="7">
    <source>
        <dbReference type="ARBA" id="ARBA00022792"/>
    </source>
</evidence>
<dbReference type="EMBL" id="CP064815">
    <property type="protein sequence ID" value="QPG76737.1"/>
    <property type="molecule type" value="Genomic_DNA"/>
</dbReference>
<keyword evidence="10 19" id="KW-1133">Transmembrane helix</keyword>
<evidence type="ECO:0000313" key="21">
    <source>
        <dbReference type="Proteomes" id="UP000662931"/>
    </source>
</evidence>
<evidence type="ECO:0000256" key="1">
    <source>
        <dbReference type="ARBA" id="ARBA00004273"/>
    </source>
</evidence>
<proteinExistence type="inferred from homology"/>
<accession>A0A875RX79</accession>
<feature type="compositionally biased region" description="Polar residues" evidence="18">
    <location>
        <begin position="1"/>
        <end position="17"/>
    </location>
</feature>
<dbReference type="PANTHER" id="PTHR31803">
    <property type="entry name" value="ALTERNATIVE OXIDASE"/>
    <property type="match status" value="1"/>
</dbReference>
<keyword evidence="9 17" id="KW-0249">Electron transport</keyword>
<comment type="similarity">
    <text evidence="2 17">Belongs to the alternative oxidase family.</text>
</comment>
<dbReference type="FunFam" id="1.20.1260.140:FF:000002">
    <property type="entry name" value="Alternative oxidase"/>
    <property type="match status" value="1"/>
</dbReference>
<evidence type="ECO:0000256" key="11">
    <source>
        <dbReference type="ARBA" id="ARBA00023002"/>
    </source>
</evidence>
<dbReference type="GO" id="GO:0010230">
    <property type="term" value="P:alternative respiration"/>
    <property type="evidence" value="ECO:0007669"/>
    <property type="project" value="TreeGrafter"/>
</dbReference>
<dbReference type="GO" id="GO:0009916">
    <property type="term" value="F:alternative oxidase activity"/>
    <property type="evidence" value="ECO:0007669"/>
    <property type="project" value="UniProtKB-UniRule"/>
</dbReference>
<reference evidence="20" key="1">
    <citation type="submission" date="2020-10" db="EMBL/GenBank/DDBJ databases">
        <authorList>
            <person name="Roach M.J.R."/>
        </authorList>
    </citation>
    <scope>NUCLEOTIDE SEQUENCE</scope>
    <source>
        <strain evidence="20">CBS 1945</strain>
    </source>
</reference>
<evidence type="ECO:0000256" key="12">
    <source>
        <dbReference type="ARBA" id="ARBA00023004"/>
    </source>
</evidence>
<feature type="transmembrane region" description="Helical" evidence="19">
    <location>
        <begin position="178"/>
        <end position="201"/>
    </location>
</feature>
<feature type="binding site" evidence="16">
    <location>
        <position position="163"/>
    </location>
    <ligand>
        <name>Fe cation</name>
        <dbReference type="ChEBI" id="CHEBI:24875"/>
        <label>1</label>
    </ligand>
</feature>
<evidence type="ECO:0000256" key="4">
    <source>
        <dbReference type="ARBA" id="ARBA00022660"/>
    </source>
</evidence>
<keyword evidence="8" id="KW-0809">Transit peptide</keyword>
<evidence type="ECO:0000256" key="8">
    <source>
        <dbReference type="ARBA" id="ARBA00022946"/>
    </source>
</evidence>
<dbReference type="EC" id="1.-.-.-" evidence="17"/>
<keyword evidence="14 17" id="KW-0472">Membrane</keyword>
<dbReference type="Pfam" id="PF01786">
    <property type="entry name" value="AOX"/>
    <property type="match status" value="1"/>
</dbReference>
<evidence type="ECO:0000256" key="19">
    <source>
        <dbReference type="SAM" id="Phobius"/>
    </source>
</evidence>
<evidence type="ECO:0000256" key="18">
    <source>
        <dbReference type="SAM" id="MobiDB-lite"/>
    </source>
</evidence>
<evidence type="ECO:0000256" key="10">
    <source>
        <dbReference type="ARBA" id="ARBA00022989"/>
    </source>
</evidence>
<dbReference type="InterPro" id="IPR002680">
    <property type="entry name" value="AOX"/>
</dbReference>
<feature type="binding site" evidence="16">
    <location>
        <position position="268"/>
    </location>
    <ligand>
        <name>Fe cation</name>
        <dbReference type="ChEBI" id="CHEBI:24875"/>
        <label>2</label>
    </ligand>
</feature>
<comment type="cofactor">
    <cofactor evidence="16 17">
        <name>Fe cation</name>
        <dbReference type="ChEBI" id="CHEBI:24875"/>
    </cofactor>
    <text evidence="16 17">Binds 2 iron ions per subunit.</text>
</comment>
<evidence type="ECO:0000256" key="6">
    <source>
        <dbReference type="ARBA" id="ARBA00022723"/>
    </source>
</evidence>
<feature type="binding site" evidence="16">
    <location>
        <position position="166"/>
    </location>
    <ligand>
        <name>Fe cation</name>
        <dbReference type="ChEBI" id="CHEBI:24875"/>
        <label>1</label>
    </ligand>
</feature>
<feature type="binding site" evidence="16">
    <location>
        <position position="214"/>
    </location>
    <ligand>
        <name>Fe cation</name>
        <dbReference type="ChEBI" id="CHEBI:24875"/>
        <label>2</label>
    </ligand>
</feature>
<feature type="region of interest" description="Disordered" evidence="18">
    <location>
        <begin position="282"/>
        <end position="324"/>
    </location>
</feature>
<evidence type="ECO:0000256" key="3">
    <source>
        <dbReference type="ARBA" id="ARBA00022448"/>
    </source>
</evidence>
<keyword evidence="11 17" id="KW-0560">Oxidoreductase</keyword>
<dbReference type="GeneID" id="62197531"/>
<sequence length="324" mass="37494">MASSHSATIELPQNVSTHLPKARNTHLTHMRNLEDVKEGAFLTPPEFEHPGYDKSDMEAVHFEHRKCVKPMDYVTFYFMKCLRKSFDFCTGYVEPRDVQHQIEIANGPKRMTREKWMTRVVVLESVAGIPGSVAGFLRHLQSLRLFRRDNGFIETLLDEAYNERMHLLTFLKLANPGIFARGMLYVGQCLFASLFFLTYVVKPAMCHRFVGYLEEEAVRTYTRCLQDMKLGLSPELYKIPVPQLAKDYWHLGDKSTFYDLINYIRADEAKHREVNHTFANLKLRGPGADRNPFATDVPSDPRPQPHKSLKDNRGTGWERKDLLL</sequence>
<dbReference type="GO" id="GO:0005743">
    <property type="term" value="C:mitochondrial inner membrane"/>
    <property type="evidence" value="ECO:0007669"/>
    <property type="project" value="UniProtKB-SubCell"/>
</dbReference>
<keyword evidence="5 17" id="KW-0812">Transmembrane</keyword>
<comment type="function">
    <text evidence="15">Catalyzes cyanide-resistant oxygen consumption. May increase respiration when the cytochrome respiratory pathway is restricted, or in response to low temperatures.</text>
</comment>
<feature type="transmembrane region" description="Helical" evidence="19">
    <location>
        <begin position="116"/>
        <end position="137"/>
    </location>
</feature>
<evidence type="ECO:0000256" key="9">
    <source>
        <dbReference type="ARBA" id="ARBA00022982"/>
    </source>
</evidence>
<comment type="subcellular location">
    <subcellularLocation>
        <location evidence="1">Mitochondrion inner membrane</location>
    </subcellularLocation>
</comment>
<evidence type="ECO:0000256" key="13">
    <source>
        <dbReference type="ARBA" id="ARBA00023128"/>
    </source>
</evidence>
<evidence type="ECO:0000256" key="15">
    <source>
        <dbReference type="ARBA" id="ARBA00025285"/>
    </source>
</evidence>
<evidence type="ECO:0000256" key="5">
    <source>
        <dbReference type="ARBA" id="ARBA00022692"/>
    </source>
</evidence>
<feature type="region of interest" description="Disordered" evidence="18">
    <location>
        <begin position="1"/>
        <end position="21"/>
    </location>
</feature>
<dbReference type="Proteomes" id="UP000662931">
    <property type="component" value="Chromosome 4"/>
</dbReference>
<organism evidence="20 21">
    <name type="scientific">Eeniella nana</name>
    <name type="common">Yeast</name>
    <name type="synonym">Brettanomyces nanus</name>
    <dbReference type="NCBI Taxonomy" id="13502"/>
    <lineage>
        <taxon>Eukaryota</taxon>
        <taxon>Fungi</taxon>
        <taxon>Dikarya</taxon>
        <taxon>Ascomycota</taxon>
        <taxon>Saccharomycotina</taxon>
        <taxon>Pichiomycetes</taxon>
        <taxon>Pichiales</taxon>
        <taxon>Pichiaceae</taxon>
        <taxon>Brettanomyces</taxon>
    </lineage>
</organism>
<feature type="binding site" evidence="16">
    <location>
        <position position="124"/>
    </location>
    <ligand>
        <name>Fe cation</name>
        <dbReference type="ChEBI" id="CHEBI:24875"/>
        <label>1</label>
    </ligand>
</feature>
<dbReference type="InterPro" id="IPR038659">
    <property type="entry name" value="AOX_sf"/>
</dbReference>
<keyword evidence="21" id="KW-1185">Reference proteome</keyword>
<evidence type="ECO:0000256" key="17">
    <source>
        <dbReference type="RuleBase" id="RU003779"/>
    </source>
</evidence>
<keyword evidence="13" id="KW-0496">Mitochondrion</keyword>
<evidence type="ECO:0000256" key="2">
    <source>
        <dbReference type="ARBA" id="ARBA00008388"/>
    </source>
</evidence>
<dbReference type="GO" id="GO:0098803">
    <property type="term" value="C:respiratory chain complex"/>
    <property type="evidence" value="ECO:0007669"/>
    <property type="project" value="UniProtKB-UniRule"/>
</dbReference>
<dbReference type="OrthoDB" id="16906at2759"/>